<dbReference type="GO" id="GO:0005634">
    <property type="term" value="C:nucleus"/>
    <property type="evidence" value="ECO:0007669"/>
    <property type="project" value="TreeGrafter"/>
</dbReference>
<dbReference type="Gene3D" id="1.10.472.10">
    <property type="entry name" value="Cyclin-like"/>
    <property type="match status" value="1"/>
</dbReference>
<dbReference type="Proteomes" id="UP000230002">
    <property type="component" value="Unassembled WGS sequence"/>
</dbReference>
<comment type="caution">
    <text evidence="2">The sequence shown here is derived from an EMBL/GenBank/DDBJ whole genome shotgun (WGS) entry which is preliminary data.</text>
</comment>
<dbReference type="OrthoDB" id="337735at2759"/>
<gene>
    <name evidence="2" type="ORF">GSI_03888</name>
</gene>
<proteinExistence type="predicted"/>
<dbReference type="EMBL" id="AYKW01000006">
    <property type="protein sequence ID" value="PIL34177.1"/>
    <property type="molecule type" value="Genomic_DNA"/>
</dbReference>
<dbReference type="Pfam" id="PF08613">
    <property type="entry name" value="Cyclin"/>
    <property type="match status" value="1"/>
</dbReference>
<evidence type="ECO:0000256" key="1">
    <source>
        <dbReference type="SAM" id="MobiDB-lite"/>
    </source>
</evidence>
<sequence>MPAFVLSSLTCHRFVITSICVSSKCLCDAFHSNSVYAKVGGIPVTELNVLEREFLRMINWNLTCTRETLQEYYVNLVRTYSKGGFVITDASSSSISSDSDMDYDLSPAGSPAPQPPLHILQAQRRNGAASTSTSTPARREPSTILVDPATVAPESPNPPTVEQNMAFAALQQQQQQRQESESESEMDLS</sequence>
<dbReference type="PANTHER" id="PTHR15615">
    <property type="match status" value="1"/>
</dbReference>
<name>A0A2G8SKA4_9APHY</name>
<dbReference type="STRING" id="1077348.A0A2G8SKA4"/>
<dbReference type="GO" id="GO:0016538">
    <property type="term" value="F:cyclin-dependent protein serine/threonine kinase regulator activity"/>
    <property type="evidence" value="ECO:0007669"/>
    <property type="project" value="TreeGrafter"/>
</dbReference>
<dbReference type="GO" id="GO:0000307">
    <property type="term" value="C:cyclin-dependent protein kinase holoenzyme complex"/>
    <property type="evidence" value="ECO:0007669"/>
    <property type="project" value="TreeGrafter"/>
</dbReference>
<feature type="region of interest" description="Disordered" evidence="1">
    <location>
        <begin position="91"/>
        <end position="189"/>
    </location>
</feature>
<protein>
    <recommendedName>
        <fullName evidence="4">Cyclin N-terminal domain-containing protein</fullName>
    </recommendedName>
</protein>
<keyword evidence="3" id="KW-1185">Reference proteome</keyword>
<organism evidence="2 3">
    <name type="scientific">Ganoderma sinense ZZ0214-1</name>
    <dbReference type="NCBI Taxonomy" id="1077348"/>
    <lineage>
        <taxon>Eukaryota</taxon>
        <taxon>Fungi</taxon>
        <taxon>Dikarya</taxon>
        <taxon>Basidiomycota</taxon>
        <taxon>Agaricomycotina</taxon>
        <taxon>Agaricomycetes</taxon>
        <taxon>Polyporales</taxon>
        <taxon>Polyporaceae</taxon>
        <taxon>Ganoderma</taxon>
    </lineage>
</organism>
<dbReference type="InterPro" id="IPR013922">
    <property type="entry name" value="Cyclin_PHO80-like"/>
</dbReference>
<evidence type="ECO:0000313" key="3">
    <source>
        <dbReference type="Proteomes" id="UP000230002"/>
    </source>
</evidence>
<dbReference type="GO" id="GO:0019901">
    <property type="term" value="F:protein kinase binding"/>
    <property type="evidence" value="ECO:0007669"/>
    <property type="project" value="InterPro"/>
</dbReference>
<evidence type="ECO:0008006" key="4">
    <source>
        <dbReference type="Google" id="ProtNLM"/>
    </source>
</evidence>
<evidence type="ECO:0000313" key="2">
    <source>
        <dbReference type="EMBL" id="PIL34177.1"/>
    </source>
</evidence>
<dbReference type="PANTHER" id="PTHR15615:SF117">
    <property type="entry name" value="PHO85 CYCLIN PHO80"/>
    <property type="match status" value="1"/>
</dbReference>
<reference evidence="2 3" key="1">
    <citation type="journal article" date="2015" name="Sci. Rep.">
        <title>Chromosome-level genome map provides insights into diverse defense mechanisms in the medicinal fungus Ganoderma sinense.</title>
        <authorList>
            <person name="Zhu Y."/>
            <person name="Xu J."/>
            <person name="Sun C."/>
            <person name="Zhou S."/>
            <person name="Xu H."/>
            <person name="Nelson D.R."/>
            <person name="Qian J."/>
            <person name="Song J."/>
            <person name="Luo H."/>
            <person name="Xiang L."/>
            <person name="Li Y."/>
            <person name="Xu Z."/>
            <person name="Ji A."/>
            <person name="Wang L."/>
            <person name="Lu S."/>
            <person name="Hayward A."/>
            <person name="Sun W."/>
            <person name="Li X."/>
            <person name="Schwartz D.C."/>
            <person name="Wang Y."/>
            <person name="Chen S."/>
        </authorList>
    </citation>
    <scope>NUCLEOTIDE SEQUENCE [LARGE SCALE GENOMIC DNA]</scope>
    <source>
        <strain evidence="2 3">ZZ0214-1</strain>
    </source>
</reference>
<dbReference type="AlphaFoldDB" id="A0A2G8SKA4"/>
<accession>A0A2G8SKA4</accession>